<evidence type="ECO:0000256" key="3">
    <source>
        <dbReference type="ARBA" id="ARBA00023015"/>
    </source>
</evidence>
<keyword evidence="6" id="KW-0597">Phosphoprotein</keyword>
<dbReference type="SMART" id="SM00382">
    <property type="entry name" value="AAA"/>
    <property type="match status" value="1"/>
</dbReference>
<keyword evidence="5" id="KW-0804">Transcription</keyword>
<accession>A0AAU7KFT5</accession>
<evidence type="ECO:0000259" key="7">
    <source>
        <dbReference type="PROSITE" id="PS50045"/>
    </source>
</evidence>
<dbReference type="InterPro" id="IPR011006">
    <property type="entry name" value="CheY-like_superfamily"/>
</dbReference>
<keyword evidence="2" id="KW-0067">ATP-binding</keyword>
<dbReference type="AlphaFoldDB" id="A0AAU7KFT5"/>
<dbReference type="SUPFAM" id="SSF52540">
    <property type="entry name" value="P-loop containing nucleoside triphosphate hydrolases"/>
    <property type="match status" value="1"/>
</dbReference>
<protein>
    <submittedName>
        <fullName evidence="9">Sigma-54 dependent transcriptional regulator</fullName>
    </submittedName>
</protein>
<dbReference type="GO" id="GO:0000160">
    <property type="term" value="P:phosphorelay signal transduction system"/>
    <property type="evidence" value="ECO:0007669"/>
    <property type="project" value="InterPro"/>
</dbReference>
<dbReference type="InterPro" id="IPR003593">
    <property type="entry name" value="AAA+_ATPase"/>
</dbReference>
<dbReference type="PROSITE" id="PS50110">
    <property type="entry name" value="RESPONSE_REGULATORY"/>
    <property type="match status" value="1"/>
</dbReference>
<organism evidence="9">
    <name type="scientific">Halomonas sp. RT37</name>
    <dbReference type="NCBI Taxonomy" id="2950872"/>
    <lineage>
        <taxon>Bacteria</taxon>
        <taxon>Pseudomonadati</taxon>
        <taxon>Pseudomonadota</taxon>
        <taxon>Gammaproteobacteria</taxon>
        <taxon>Oceanospirillales</taxon>
        <taxon>Halomonadaceae</taxon>
        <taxon>Halomonas</taxon>
    </lineage>
</organism>
<dbReference type="InterPro" id="IPR002197">
    <property type="entry name" value="HTH_Fis"/>
</dbReference>
<evidence type="ECO:0000256" key="6">
    <source>
        <dbReference type="PROSITE-ProRule" id="PRU00169"/>
    </source>
</evidence>
<dbReference type="Pfam" id="PF02954">
    <property type="entry name" value="HTH_8"/>
    <property type="match status" value="1"/>
</dbReference>
<evidence type="ECO:0000256" key="2">
    <source>
        <dbReference type="ARBA" id="ARBA00022840"/>
    </source>
</evidence>
<keyword evidence="1" id="KW-0547">Nucleotide-binding</keyword>
<dbReference type="Gene3D" id="3.40.50.2300">
    <property type="match status" value="1"/>
</dbReference>
<dbReference type="RefSeq" id="WP_083970521.1">
    <property type="nucleotide sequence ID" value="NZ_CP098827.1"/>
</dbReference>
<dbReference type="SMART" id="SM00448">
    <property type="entry name" value="REC"/>
    <property type="match status" value="1"/>
</dbReference>
<dbReference type="EMBL" id="CP098827">
    <property type="protein sequence ID" value="XBO70008.1"/>
    <property type="molecule type" value="Genomic_DNA"/>
</dbReference>
<dbReference type="InterPro" id="IPR025944">
    <property type="entry name" value="Sigma_54_int_dom_CS"/>
</dbReference>
<dbReference type="SUPFAM" id="SSF52172">
    <property type="entry name" value="CheY-like"/>
    <property type="match status" value="1"/>
</dbReference>
<dbReference type="Pfam" id="PF25601">
    <property type="entry name" value="AAA_lid_14"/>
    <property type="match status" value="1"/>
</dbReference>
<dbReference type="PROSITE" id="PS50045">
    <property type="entry name" value="SIGMA54_INTERACT_4"/>
    <property type="match status" value="1"/>
</dbReference>
<dbReference type="Pfam" id="PF00158">
    <property type="entry name" value="Sigma54_activat"/>
    <property type="match status" value="1"/>
</dbReference>
<dbReference type="PANTHER" id="PTHR32071:SF117">
    <property type="entry name" value="PTS-DEPENDENT DIHYDROXYACETONE KINASE OPERON REGULATORY PROTEIN-RELATED"/>
    <property type="match status" value="1"/>
</dbReference>
<dbReference type="InterPro" id="IPR058031">
    <property type="entry name" value="AAA_lid_NorR"/>
</dbReference>
<dbReference type="CDD" id="cd00009">
    <property type="entry name" value="AAA"/>
    <property type="match status" value="1"/>
</dbReference>
<dbReference type="FunFam" id="3.40.50.300:FF:000006">
    <property type="entry name" value="DNA-binding transcriptional regulator NtrC"/>
    <property type="match status" value="1"/>
</dbReference>
<feature type="domain" description="Sigma-54 factor interaction" evidence="7">
    <location>
        <begin position="156"/>
        <end position="385"/>
    </location>
</feature>
<dbReference type="GO" id="GO:0043565">
    <property type="term" value="F:sequence-specific DNA binding"/>
    <property type="evidence" value="ECO:0007669"/>
    <property type="project" value="InterPro"/>
</dbReference>
<keyword evidence="4" id="KW-0238">DNA-binding</keyword>
<evidence type="ECO:0000256" key="1">
    <source>
        <dbReference type="ARBA" id="ARBA00022741"/>
    </source>
</evidence>
<sequence>MTSYNAQEHHLTSTTCLPKPGVLIIVVEDDTDTAHLYQTILATRYHHVAVCHSGSEAVARLVSHQGPAVVVLDYHLPDMTGIEVMATCRDLEHPVACMMVSADRLNDQEAGCGEAIRLTKPLGCQTLLQWTAKLVHKVQTAVHGEGPGDHAPENLLIGQSAAMQHLRTLIPRLAQSRSPLWLHGESGTGKELAARSVHYCSPRSSGPFVAVNCAAFPEALIESMLFGHVKGAFSGATRDHKGFFEAADQGTLFLDEVGDMPLPFQAKLLRALQTGTITPVGSTRDVRVDCRVITACHRDLAQSVREGAFREDLYYRLNVLSLALPPLRERQGDALMLADHLLESLAREERIAVCPLDEEARNWIQQHDWPGNVRELENRLRRALLLCDGKAITVNNLMLNDDERLPSALPPSQAPSGVGIHFSPGRMTLRQIEDAAIEATLEACDGCIERAARQLGVAASTLHRRRRRQAA</sequence>
<dbReference type="Gene3D" id="1.10.10.60">
    <property type="entry name" value="Homeodomain-like"/>
    <property type="match status" value="1"/>
</dbReference>
<dbReference type="InterPro" id="IPR027417">
    <property type="entry name" value="P-loop_NTPase"/>
</dbReference>
<dbReference type="InterPro" id="IPR001789">
    <property type="entry name" value="Sig_transdc_resp-reg_receiver"/>
</dbReference>
<dbReference type="SUPFAM" id="SSF46689">
    <property type="entry name" value="Homeodomain-like"/>
    <property type="match status" value="1"/>
</dbReference>
<dbReference type="InterPro" id="IPR009057">
    <property type="entry name" value="Homeodomain-like_sf"/>
</dbReference>
<dbReference type="GO" id="GO:0006355">
    <property type="term" value="P:regulation of DNA-templated transcription"/>
    <property type="evidence" value="ECO:0007669"/>
    <property type="project" value="InterPro"/>
</dbReference>
<dbReference type="InterPro" id="IPR002078">
    <property type="entry name" value="Sigma_54_int"/>
</dbReference>
<name>A0AAU7KFT5_9GAMM</name>
<dbReference type="CDD" id="cd00156">
    <property type="entry name" value="REC"/>
    <property type="match status" value="1"/>
</dbReference>
<dbReference type="Pfam" id="PF00072">
    <property type="entry name" value="Response_reg"/>
    <property type="match status" value="1"/>
</dbReference>
<feature type="modified residue" description="4-aspartylphosphate" evidence="6">
    <location>
        <position position="73"/>
    </location>
</feature>
<proteinExistence type="predicted"/>
<evidence type="ECO:0000259" key="8">
    <source>
        <dbReference type="PROSITE" id="PS50110"/>
    </source>
</evidence>
<evidence type="ECO:0000256" key="5">
    <source>
        <dbReference type="ARBA" id="ARBA00023163"/>
    </source>
</evidence>
<dbReference type="PANTHER" id="PTHR32071">
    <property type="entry name" value="TRANSCRIPTIONAL REGULATORY PROTEIN"/>
    <property type="match status" value="1"/>
</dbReference>
<reference evidence="9" key="1">
    <citation type="submission" date="2022-06" db="EMBL/GenBank/DDBJ databases">
        <title>A novel DMS-producing enzyme.</title>
        <authorList>
            <person name="Zhang Y."/>
        </authorList>
    </citation>
    <scope>NUCLEOTIDE SEQUENCE</scope>
    <source>
        <strain evidence="9">RT37</strain>
    </source>
</reference>
<keyword evidence="3" id="KW-0805">Transcription regulation</keyword>
<evidence type="ECO:0000256" key="4">
    <source>
        <dbReference type="ARBA" id="ARBA00023125"/>
    </source>
</evidence>
<feature type="domain" description="Response regulatory" evidence="8">
    <location>
        <begin position="23"/>
        <end position="135"/>
    </location>
</feature>
<gene>
    <name evidence="9" type="ORF">NFG58_15455</name>
</gene>
<dbReference type="Gene3D" id="3.40.50.300">
    <property type="entry name" value="P-loop containing nucleotide triphosphate hydrolases"/>
    <property type="match status" value="1"/>
</dbReference>
<dbReference type="PROSITE" id="PS00688">
    <property type="entry name" value="SIGMA54_INTERACT_3"/>
    <property type="match status" value="1"/>
</dbReference>
<dbReference type="Gene3D" id="1.10.8.60">
    <property type="match status" value="1"/>
</dbReference>
<evidence type="ECO:0000313" key="9">
    <source>
        <dbReference type="EMBL" id="XBO70008.1"/>
    </source>
</evidence>
<dbReference type="GO" id="GO:0005524">
    <property type="term" value="F:ATP binding"/>
    <property type="evidence" value="ECO:0007669"/>
    <property type="project" value="UniProtKB-KW"/>
</dbReference>